<dbReference type="InterPro" id="IPR051810">
    <property type="entry name" value="Precorrin_MeTrfase"/>
</dbReference>
<protein>
    <submittedName>
        <fullName evidence="8">Cobalt-precorrin 3 C17-methyltransferase</fullName>
    </submittedName>
</protein>
<comment type="pathway">
    <text evidence="1">Cofactor biosynthesis; adenosylcobalamin biosynthesis.</text>
</comment>
<dbReference type="AlphaFoldDB" id="A0A2U1E6P4"/>
<dbReference type="GO" id="GO:0009236">
    <property type="term" value="P:cobalamin biosynthetic process"/>
    <property type="evidence" value="ECO:0007669"/>
    <property type="project" value="UniProtKB-UniPathway"/>
</dbReference>
<dbReference type="Proteomes" id="UP000245793">
    <property type="component" value="Unassembled WGS sequence"/>
</dbReference>
<keyword evidence="9" id="KW-1185">Reference proteome</keyword>
<evidence type="ECO:0000256" key="5">
    <source>
        <dbReference type="ARBA" id="ARBA00022691"/>
    </source>
</evidence>
<sequence length="239" mass="26099">MLYIIGIGPGGKERMTLEAVQKIKESDVIVGYKPYIEYVSEFLTDQETFSTGMTGEIERCKKAIEFAEGGKNVTIISTGDAGLYGMAGPVIELLKDSDVKFEVVPGVSAVFSAAADLGAPLMMDTAIISLSDLLVSYEKIKKRVELAAEADFVISLYNPRSKGRPDYLNEAIQIIKKYRKGTTPVGIVRNSGRDDFSKEIATLDTIDCESVDMKTIVIIGNSTSYIHGDTIITKRGYDI</sequence>
<dbReference type="Pfam" id="PF00590">
    <property type="entry name" value="TP_methylase"/>
    <property type="match status" value="1"/>
</dbReference>
<evidence type="ECO:0000256" key="4">
    <source>
        <dbReference type="ARBA" id="ARBA00022679"/>
    </source>
</evidence>
<evidence type="ECO:0000259" key="7">
    <source>
        <dbReference type="Pfam" id="PF00590"/>
    </source>
</evidence>
<dbReference type="Gene3D" id="3.30.950.10">
    <property type="entry name" value="Methyltransferase, Cobalt-precorrin-4 Transmethylase, Domain 2"/>
    <property type="match status" value="1"/>
</dbReference>
<evidence type="ECO:0000256" key="2">
    <source>
        <dbReference type="ARBA" id="ARBA00022573"/>
    </source>
</evidence>
<dbReference type="PANTHER" id="PTHR47036">
    <property type="entry name" value="COBALT-FACTOR III C(17)-METHYLTRANSFERASE-RELATED"/>
    <property type="match status" value="1"/>
</dbReference>
<dbReference type="InterPro" id="IPR000878">
    <property type="entry name" value="4pyrrol_Mease"/>
</dbReference>
<evidence type="ECO:0000313" key="9">
    <source>
        <dbReference type="Proteomes" id="UP000245793"/>
    </source>
</evidence>
<comment type="caution">
    <text evidence="8">The sequence shown here is derived from an EMBL/GenBank/DDBJ whole genome shotgun (WGS) entry which is preliminary data.</text>
</comment>
<dbReference type="EMBL" id="QEKV01000001">
    <property type="protein sequence ID" value="PVY95616.1"/>
    <property type="molecule type" value="Genomic_DNA"/>
</dbReference>
<dbReference type="UniPathway" id="UPA00148"/>
<dbReference type="SUPFAM" id="SSF53790">
    <property type="entry name" value="Tetrapyrrole methylase"/>
    <property type="match status" value="1"/>
</dbReference>
<dbReference type="PROSITE" id="PS00840">
    <property type="entry name" value="SUMT_2"/>
    <property type="match status" value="1"/>
</dbReference>
<dbReference type="RefSeq" id="WP_116479540.1">
    <property type="nucleotide sequence ID" value="NZ_QEKV01000001.1"/>
</dbReference>
<dbReference type="InterPro" id="IPR014776">
    <property type="entry name" value="4pyrrole_Mease_sub2"/>
</dbReference>
<dbReference type="CDD" id="cd11646">
    <property type="entry name" value="Precorrin_3B_C17_MT"/>
    <property type="match status" value="1"/>
</dbReference>
<dbReference type="NCBIfam" id="TIGR01466">
    <property type="entry name" value="cobJ_cbiH"/>
    <property type="match status" value="1"/>
</dbReference>
<evidence type="ECO:0000313" key="8">
    <source>
        <dbReference type="EMBL" id="PVY95616.1"/>
    </source>
</evidence>
<evidence type="ECO:0000256" key="1">
    <source>
        <dbReference type="ARBA" id="ARBA00004953"/>
    </source>
</evidence>
<evidence type="ECO:0000256" key="6">
    <source>
        <dbReference type="RuleBase" id="RU003960"/>
    </source>
</evidence>
<dbReference type="PANTHER" id="PTHR47036:SF1">
    <property type="entry name" value="COBALT-FACTOR III C(17)-METHYLTRANSFERASE-RELATED"/>
    <property type="match status" value="1"/>
</dbReference>
<keyword evidence="4 6" id="KW-0808">Transferase</keyword>
<keyword evidence="5" id="KW-0949">S-adenosyl-L-methionine</keyword>
<dbReference type="InterPro" id="IPR006363">
    <property type="entry name" value="Cbl_synth_CobJ/CibH_dom"/>
</dbReference>
<dbReference type="InterPro" id="IPR003043">
    <property type="entry name" value="Uropor_MeTrfase_CS"/>
</dbReference>
<dbReference type="GO" id="GO:0032259">
    <property type="term" value="P:methylation"/>
    <property type="evidence" value="ECO:0007669"/>
    <property type="project" value="UniProtKB-KW"/>
</dbReference>
<accession>A0A2U1E6P4</accession>
<keyword evidence="2" id="KW-0169">Cobalamin biosynthesis</keyword>
<keyword evidence="3 6" id="KW-0489">Methyltransferase</keyword>
<reference evidence="8 9" key="1">
    <citation type="submission" date="2018-04" db="EMBL/GenBank/DDBJ databases">
        <title>Genomic Encyclopedia of Type Strains, Phase IV (KMG-IV): sequencing the most valuable type-strain genomes for metagenomic binning, comparative biology and taxonomic classification.</title>
        <authorList>
            <person name="Goeker M."/>
        </authorList>
    </citation>
    <scope>NUCLEOTIDE SEQUENCE [LARGE SCALE GENOMIC DNA]</scope>
    <source>
        <strain evidence="8 9">DSM 20705</strain>
    </source>
</reference>
<comment type="similarity">
    <text evidence="6">Belongs to the precorrin methyltransferase family.</text>
</comment>
<dbReference type="InterPro" id="IPR035996">
    <property type="entry name" value="4pyrrol_Methylase_sf"/>
</dbReference>
<gene>
    <name evidence="8" type="ORF">C7381_101142</name>
</gene>
<evidence type="ECO:0000256" key="3">
    <source>
        <dbReference type="ARBA" id="ARBA00022603"/>
    </source>
</evidence>
<proteinExistence type="inferred from homology"/>
<feature type="domain" description="Tetrapyrrole methylase" evidence="7">
    <location>
        <begin position="1"/>
        <end position="206"/>
    </location>
</feature>
<dbReference type="GO" id="GO:0008168">
    <property type="term" value="F:methyltransferase activity"/>
    <property type="evidence" value="ECO:0007669"/>
    <property type="project" value="UniProtKB-KW"/>
</dbReference>
<name>A0A2U1E6P4_9FIRM</name>
<organism evidence="8 9">
    <name type="scientific">Ezakiella coagulans</name>
    <dbReference type="NCBI Taxonomy" id="46507"/>
    <lineage>
        <taxon>Bacteria</taxon>
        <taxon>Bacillati</taxon>
        <taxon>Bacillota</taxon>
        <taxon>Tissierellia</taxon>
        <taxon>Ezakiella</taxon>
    </lineage>
</organism>
<dbReference type="InterPro" id="IPR014777">
    <property type="entry name" value="4pyrrole_Mease_sub1"/>
</dbReference>
<dbReference type="Gene3D" id="3.40.1010.10">
    <property type="entry name" value="Cobalt-precorrin-4 Transmethylase, Domain 1"/>
    <property type="match status" value="1"/>
</dbReference>